<dbReference type="CDD" id="cd06225">
    <property type="entry name" value="HAMP"/>
    <property type="match status" value="1"/>
</dbReference>
<dbReference type="Gene3D" id="6.10.340.10">
    <property type="match status" value="1"/>
</dbReference>
<keyword evidence="8 11" id="KW-1133">Transmembrane helix</keyword>
<dbReference type="PANTHER" id="PTHR45436:SF5">
    <property type="entry name" value="SENSOR HISTIDINE KINASE TRCS"/>
    <property type="match status" value="1"/>
</dbReference>
<dbReference type="Pfam" id="PF02518">
    <property type="entry name" value="HATPase_c"/>
    <property type="match status" value="1"/>
</dbReference>
<dbReference type="Pfam" id="PF00512">
    <property type="entry name" value="HisKA"/>
    <property type="match status" value="1"/>
</dbReference>
<dbReference type="Gene3D" id="1.10.287.130">
    <property type="match status" value="1"/>
</dbReference>
<dbReference type="InterPro" id="IPR003660">
    <property type="entry name" value="HAMP_dom"/>
</dbReference>
<comment type="caution">
    <text evidence="13">The sequence shown here is derived from an EMBL/GenBank/DDBJ whole genome shotgun (WGS) entry which is preliminary data.</text>
</comment>
<dbReference type="PROSITE" id="PS50109">
    <property type="entry name" value="HIS_KIN"/>
    <property type="match status" value="1"/>
</dbReference>
<keyword evidence="13" id="KW-0547">Nucleotide-binding</keyword>
<dbReference type="InterPro" id="IPR036097">
    <property type="entry name" value="HisK_dim/P_sf"/>
</dbReference>
<evidence type="ECO:0000259" key="12">
    <source>
        <dbReference type="PROSITE" id="PS50109"/>
    </source>
</evidence>
<dbReference type="SUPFAM" id="SSF47384">
    <property type="entry name" value="Homodimeric domain of signal transducing histidine kinase"/>
    <property type="match status" value="1"/>
</dbReference>
<comment type="catalytic activity">
    <reaction evidence="1">
        <text>ATP + protein L-histidine = ADP + protein N-phospho-L-histidine.</text>
        <dbReference type="EC" id="2.7.13.3"/>
    </reaction>
</comment>
<dbReference type="SMART" id="SM00388">
    <property type="entry name" value="HisKA"/>
    <property type="match status" value="1"/>
</dbReference>
<evidence type="ECO:0000256" key="5">
    <source>
        <dbReference type="ARBA" id="ARBA00022679"/>
    </source>
</evidence>
<feature type="transmembrane region" description="Helical" evidence="11">
    <location>
        <begin position="163"/>
        <end position="183"/>
    </location>
</feature>
<reference evidence="14" key="1">
    <citation type="journal article" date="2019" name="Int. J. Syst. Evol. Microbiol.">
        <title>The Global Catalogue of Microorganisms (GCM) 10K type strain sequencing project: providing services to taxonomists for standard genome sequencing and annotation.</title>
        <authorList>
            <consortium name="The Broad Institute Genomics Platform"/>
            <consortium name="The Broad Institute Genome Sequencing Center for Infectious Disease"/>
            <person name="Wu L."/>
            <person name="Ma J."/>
        </authorList>
    </citation>
    <scope>NUCLEOTIDE SEQUENCE [LARGE SCALE GENOMIC DNA]</scope>
    <source>
        <strain evidence="14">CGMCC 4.7020</strain>
    </source>
</reference>
<keyword evidence="6 11" id="KW-0812">Transmembrane</keyword>
<dbReference type="InterPro" id="IPR005467">
    <property type="entry name" value="His_kinase_dom"/>
</dbReference>
<dbReference type="GO" id="GO:0005524">
    <property type="term" value="F:ATP binding"/>
    <property type="evidence" value="ECO:0007669"/>
    <property type="project" value="UniProtKB-KW"/>
</dbReference>
<accession>A0ABW3XJE0</accession>
<keyword evidence="11" id="KW-0472">Membrane</keyword>
<feature type="region of interest" description="Disordered" evidence="10">
    <location>
        <begin position="224"/>
        <end position="243"/>
    </location>
</feature>
<evidence type="ECO:0000256" key="7">
    <source>
        <dbReference type="ARBA" id="ARBA00022777"/>
    </source>
</evidence>
<keyword evidence="9" id="KW-0902">Two-component regulatory system</keyword>
<dbReference type="EC" id="2.7.13.3" evidence="3"/>
<proteinExistence type="predicted"/>
<dbReference type="Pfam" id="PF00672">
    <property type="entry name" value="HAMP"/>
    <property type="match status" value="1"/>
</dbReference>
<evidence type="ECO:0000256" key="4">
    <source>
        <dbReference type="ARBA" id="ARBA00022553"/>
    </source>
</evidence>
<keyword evidence="5" id="KW-0808">Transferase</keyword>
<feature type="domain" description="Histidine kinase" evidence="12">
    <location>
        <begin position="275"/>
        <end position="465"/>
    </location>
</feature>
<feature type="compositionally biased region" description="Basic and acidic residues" evidence="10">
    <location>
        <begin position="469"/>
        <end position="508"/>
    </location>
</feature>
<dbReference type="RefSeq" id="WP_381236671.1">
    <property type="nucleotide sequence ID" value="NZ_JBHSKH010000036.1"/>
</dbReference>
<evidence type="ECO:0000256" key="1">
    <source>
        <dbReference type="ARBA" id="ARBA00000085"/>
    </source>
</evidence>
<evidence type="ECO:0000256" key="10">
    <source>
        <dbReference type="SAM" id="MobiDB-lite"/>
    </source>
</evidence>
<feature type="region of interest" description="Disordered" evidence="10">
    <location>
        <begin position="461"/>
        <end position="508"/>
    </location>
</feature>
<dbReference type="Proteomes" id="UP001597058">
    <property type="component" value="Unassembled WGS sequence"/>
</dbReference>
<dbReference type="SMART" id="SM00387">
    <property type="entry name" value="HATPase_c"/>
    <property type="match status" value="1"/>
</dbReference>
<gene>
    <name evidence="13" type="ORF">ACFQ5X_26605</name>
</gene>
<keyword evidence="13" id="KW-0067">ATP-binding</keyword>
<comment type="subcellular location">
    <subcellularLocation>
        <location evidence="2">Cell membrane</location>
    </subcellularLocation>
</comment>
<evidence type="ECO:0000256" key="2">
    <source>
        <dbReference type="ARBA" id="ARBA00004236"/>
    </source>
</evidence>
<dbReference type="InterPro" id="IPR050428">
    <property type="entry name" value="TCS_sensor_his_kinase"/>
</dbReference>
<dbReference type="EMBL" id="JBHTMM010000037">
    <property type="protein sequence ID" value="MFD1309412.1"/>
    <property type="molecule type" value="Genomic_DNA"/>
</dbReference>
<evidence type="ECO:0000256" key="3">
    <source>
        <dbReference type="ARBA" id="ARBA00012438"/>
    </source>
</evidence>
<evidence type="ECO:0000256" key="11">
    <source>
        <dbReference type="SAM" id="Phobius"/>
    </source>
</evidence>
<dbReference type="PANTHER" id="PTHR45436">
    <property type="entry name" value="SENSOR HISTIDINE KINASE YKOH"/>
    <property type="match status" value="1"/>
</dbReference>
<dbReference type="InterPro" id="IPR036890">
    <property type="entry name" value="HATPase_C_sf"/>
</dbReference>
<keyword evidence="7" id="KW-0418">Kinase</keyword>
<dbReference type="CDD" id="cd00082">
    <property type="entry name" value="HisKA"/>
    <property type="match status" value="1"/>
</dbReference>
<organism evidence="13 14">
    <name type="scientific">Streptomyces kaempferi</name>
    <dbReference type="NCBI Taxonomy" id="333725"/>
    <lineage>
        <taxon>Bacteria</taxon>
        <taxon>Bacillati</taxon>
        <taxon>Actinomycetota</taxon>
        <taxon>Actinomycetes</taxon>
        <taxon>Kitasatosporales</taxon>
        <taxon>Streptomycetaceae</taxon>
        <taxon>Streptomyces</taxon>
    </lineage>
</organism>
<sequence length="508" mass="54709">MTRPRRHPRPAGHPCPARRFRPVRTLRALCRIPHWTATLTWKATAFLAVMCCGLAALLGVLVHVSVTDQTVGEARGRALDRLAEVTAAYEEGDRLPPGAGVDLPGLPAALRELATDGRRGTMVGGQDEHPTMWAAGPAGRGRALAVQFDYAQGAHAIDALDRAIVWSSALAIGATLLVGAFAVTRVTRRLHATARVARRISAGDLDARVNDPRTVHDPRTAYDTRTVHDSRGGVDPRTQRPTRPQDEVAAVAGALDTMAASLQGKLLSEQRFTADVAHELRTPLTGLHAAAELLPPGRPTELVRDRVATLRTLTEDLLEISRLDAGRERLELDSEPLAPLAGRVVWASGTETEVHVVRDTRVETDRRRLERVLGNLVANAHKHGRAPVTLTVDGPVVTVRDHGDGYPDYLLEHGPQRFRTEGGSKGHGLGLTIALGQAEVLGALLVFTNAPDGGALATLTLPQDAQDAQDERNERDERYERSSRNERDGENGGTDRDGGNGRDGDTGP</sequence>
<dbReference type="InterPro" id="IPR003594">
    <property type="entry name" value="HATPase_dom"/>
</dbReference>
<dbReference type="InterPro" id="IPR003661">
    <property type="entry name" value="HisK_dim/P_dom"/>
</dbReference>
<evidence type="ECO:0000256" key="8">
    <source>
        <dbReference type="ARBA" id="ARBA00022989"/>
    </source>
</evidence>
<dbReference type="Gene3D" id="3.30.565.10">
    <property type="entry name" value="Histidine kinase-like ATPase, C-terminal domain"/>
    <property type="match status" value="1"/>
</dbReference>
<evidence type="ECO:0000313" key="13">
    <source>
        <dbReference type="EMBL" id="MFD1309412.1"/>
    </source>
</evidence>
<dbReference type="SMART" id="SM00304">
    <property type="entry name" value="HAMP"/>
    <property type="match status" value="1"/>
</dbReference>
<evidence type="ECO:0000256" key="9">
    <source>
        <dbReference type="ARBA" id="ARBA00023012"/>
    </source>
</evidence>
<protein>
    <recommendedName>
        <fullName evidence="3">histidine kinase</fullName>
        <ecNumber evidence="3">2.7.13.3</ecNumber>
    </recommendedName>
</protein>
<name>A0ABW3XJE0_9ACTN</name>
<evidence type="ECO:0000256" key="6">
    <source>
        <dbReference type="ARBA" id="ARBA00022692"/>
    </source>
</evidence>
<dbReference type="SUPFAM" id="SSF55874">
    <property type="entry name" value="ATPase domain of HSP90 chaperone/DNA topoisomerase II/histidine kinase"/>
    <property type="match status" value="1"/>
</dbReference>
<feature type="transmembrane region" description="Helical" evidence="11">
    <location>
        <begin position="45"/>
        <end position="66"/>
    </location>
</feature>
<keyword evidence="14" id="KW-1185">Reference proteome</keyword>
<keyword evidence="4" id="KW-0597">Phosphoprotein</keyword>
<evidence type="ECO:0000313" key="14">
    <source>
        <dbReference type="Proteomes" id="UP001597058"/>
    </source>
</evidence>